<evidence type="ECO:0000256" key="1">
    <source>
        <dbReference type="ARBA" id="ARBA00003998"/>
    </source>
</evidence>
<protein>
    <recommendedName>
        <fullName evidence="3">Transmembrane protein 177</fullName>
    </recommendedName>
</protein>
<dbReference type="PANTHER" id="PTHR21824:SF4">
    <property type="entry name" value="TRANSMEMBRANE PROTEIN 177"/>
    <property type="match status" value="1"/>
</dbReference>
<dbReference type="Ensembl" id="ENSSPUT00000024650.1">
    <property type="protein sequence ID" value="ENSSPUP00000023114.1"/>
    <property type="gene ID" value="ENSSPUG00000017747.1"/>
</dbReference>
<dbReference type="PANTHER" id="PTHR21824">
    <property type="entry name" value="TRANSMEMBRANE PROTEIN 177"/>
    <property type="match status" value="1"/>
</dbReference>
<keyword evidence="6" id="KW-1185">Reference proteome</keyword>
<proteinExistence type="inferred from homology"/>
<reference evidence="5" key="1">
    <citation type="submission" date="2025-08" db="UniProtKB">
        <authorList>
            <consortium name="Ensembl"/>
        </authorList>
    </citation>
    <scope>IDENTIFICATION</scope>
</reference>
<organism evidence="5 6">
    <name type="scientific">Sphenodon punctatus</name>
    <name type="common">Tuatara</name>
    <name type="synonym">Hatteria punctata</name>
    <dbReference type="NCBI Taxonomy" id="8508"/>
    <lineage>
        <taxon>Eukaryota</taxon>
        <taxon>Metazoa</taxon>
        <taxon>Chordata</taxon>
        <taxon>Craniata</taxon>
        <taxon>Vertebrata</taxon>
        <taxon>Euteleostomi</taxon>
        <taxon>Lepidosauria</taxon>
        <taxon>Sphenodontia</taxon>
        <taxon>Sphenodontidae</taxon>
        <taxon>Sphenodon</taxon>
    </lineage>
</organism>
<gene>
    <name evidence="5" type="primary">TMEM177</name>
</gene>
<dbReference type="Proteomes" id="UP000694392">
    <property type="component" value="Unplaced"/>
</dbReference>
<name>A0A8D0LBN5_SPHPU</name>
<comment type="function">
    <text evidence="1">Plays a role in the early steps of cytochrome c oxidase subunit II (MT-CO2/COX2) maturation and is required for the stabilization of COX20 and the newly synthesized MT-CO2/COX2 protein.</text>
</comment>
<reference evidence="5" key="2">
    <citation type="submission" date="2025-09" db="UniProtKB">
        <authorList>
            <consortium name="Ensembl"/>
        </authorList>
    </citation>
    <scope>IDENTIFICATION</scope>
</reference>
<keyword evidence="4" id="KW-0812">Transmembrane</keyword>
<dbReference type="GO" id="GO:0005743">
    <property type="term" value="C:mitochondrial inner membrane"/>
    <property type="evidence" value="ECO:0007669"/>
    <property type="project" value="Ensembl"/>
</dbReference>
<dbReference type="OMA" id="HTFGLKY"/>
<dbReference type="AlphaFoldDB" id="A0A8D0LBN5"/>
<dbReference type="InterPro" id="IPR026620">
    <property type="entry name" value="TMEM177"/>
</dbReference>
<keyword evidence="4" id="KW-0472">Membrane</keyword>
<feature type="transmembrane region" description="Helical" evidence="4">
    <location>
        <begin position="170"/>
        <end position="187"/>
    </location>
</feature>
<evidence type="ECO:0000256" key="2">
    <source>
        <dbReference type="ARBA" id="ARBA00005794"/>
    </source>
</evidence>
<evidence type="ECO:0000256" key="3">
    <source>
        <dbReference type="ARBA" id="ARBA00014595"/>
    </source>
</evidence>
<evidence type="ECO:0000313" key="6">
    <source>
        <dbReference type="Proteomes" id="UP000694392"/>
    </source>
</evidence>
<sequence>MTVRSLWQAVAFVERHRASCLAVSCVGLLGASLSYHLFPKQTFQLLYQSWPEGQPARLSEALQDLFRDVLDDVGVKSPNCYRAFAAYGFQTVSAGVPWLPGGSVVGIPDNFNFTPQDSQGIVNYIVVLNSKEVNWESKDGLALKEALTLSREARKFAIAREVVYLQSNSPIIYATVAPVCLASTYISGVTIKQLLGLYSGPMVLRGFYNLVVAAIGYVGYCLAYDAVNRGLDYRSDRKTAMMSKDYARGGVEFYDKILSHNRTLRFLLGKQGEATFALNGNLFPRHWLRSKHTPYTSRRDRIVNVLRVSET</sequence>
<evidence type="ECO:0000256" key="4">
    <source>
        <dbReference type="SAM" id="Phobius"/>
    </source>
</evidence>
<comment type="similarity">
    <text evidence="2">Belongs to the TMEM177 family.</text>
</comment>
<feature type="transmembrane region" description="Helical" evidence="4">
    <location>
        <begin position="207"/>
        <end position="227"/>
    </location>
</feature>
<dbReference type="GeneTree" id="ENSGT00390000010354"/>
<accession>A0A8D0LBN5</accession>
<keyword evidence="4" id="KW-1133">Transmembrane helix</keyword>
<evidence type="ECO:0000313" key="5">
    <source>
        <dbReference type="Ensembl" id="ENSSPUP00000023114.1"/>
    </source>
</evidence>